<dbReference type="Proteomes" id="UP000473905">
    <property type="component" value="Unassembled WGS sequence"/>
</dbReference>
<evidence type="ECO:0000313" key="12">
    <source>
        <dbReference type="Proteomes" id="UP000375690"/>
    </source>
</evidence>
<evidence type="ECO:0000313" key="9">
    <source>
        <dbReference type="EMBL" id="MDC2742908.1"/>
    </source>
</evidence>
<reference evidence="9" key="2">
    <citation type="submission" date="2022-10" db="EMBL/GenBank/DDBJ databases">
        <title>Human gut microbiome strain richness.</title>
        <authorList>
            <person name="Chen-Liaw A."/>
        </authorList>
    </citation>
    <scope>NUCLEOTIDE SEQUENCE</scope>
    <source>
        <strain evidence="9">BSD2780120875st1_E1_BSD2780120875_150330</strain>
    </source>
</reference>
<feature type="transmembrane region" description="Helical" evidence="2">
    <location>
        <begin position="82"/>
        <end position="104"/>
    </location>
</feature>
<sequence>MKPHPIIDYPFRWIPMLVLALILVATQVVLVCGYTGNDYLPALVDGVATIGWLAAIAYLAWFVVGLVSLFQTDIIMIIVGSLLWLAGSFMICDIMVRIVGISYIPFAQTIPFRLLFGLPTLIAITLWYRLIVTKEEVQNQELDKELAAHQLTVTEQQGEPQTELIDRITVKDGSRIHLVKTDELIYIQACGDYVMLITPTGEYLKEQTMKYFETHLSPDTFVRVHRSTIVNVTQISRVELFGKETYQLLLKTGVKLKVSLSGYRLLKERLGI</sequence>
<evidence type="ECO:0000256" key="1">
    <source>
        <dbReference type="SAM" id="Coils"/>
    </source>
</evidence>
<keyword evidence="2" id="KW-0812">Transmembrane</keyword>
<dbReference type="GO" id="GO:0000156">
    <property type="term" value="F:phosphorelay response regulator activity"/>
    <property type="evidence" value="ECO:0007669"/>
    <property type="project" value="InterPro"/>
</dbReference>
<feature type="domain" description="HTH LytTR-type" evidence="3">
    <location>
        <begin position="168"/>
        <end position="272"/>
    </location>
</feature>
<dbReference type="InterPro" id="IPR046947">
    <property type="entry name" value="LytR-like"/>
</dbReference>
<dbReference type="Proteomes" id="UP000375690">
    <property type="component" value="Unassembled WGS sequence"/>
</dbReference>
<proteinExistence type="predicted"/>
<dbReference type="Gene3D" id="2.40.50.1020">
    <property type="entry name" value="LytTr DNA-binding domain"/>
    <property type="match status" value="1"/>
</dbReference>
<evidence type="ECO:0000259" key="3">
    <source>
        <dbReference type="PROSITE" id="PS50930"/>
    </source>
</evidence>
<feature type="transmembrane region" description="Helical" evidence="2">
    <location>
        <begin position="48"/>
        <end position="70"/>
    </location>
</feature>
<feature type="transmembrane region" description="Helical" evidence="2">
    <location>
        <begin position="110"/>
        <end position="130"/>
    </location>
</feature>
<dbReference type="Proteomes" id="UP000323717">
    <property type="component" value="Unassembled WGS sequence"/>
</dbReference>
<evidence type="ECO:0000313" key="6">
    <source>
        <dbReference type="EMBL" id="KAA4093106.1"/>
    </source>
</evidence>
<keyword evidence="2" id="KW-0472">Membrane</keyword>
<keyword evidence="9" id="KW-0238">DNA-binding</keyword>
<accession>A0A139L7A7</accession>
<dbReference type="EMBL" id="VWFC01000011">
    <property type="protein sequence ID" value="KAB1326637.1"/>
    <property type="molecule type" value="Genomic_DNA"/>
</dbReference>
<keyword evidence="2" id="KW-1133">Transmembrane helix</keyword>
<dbReference type="Proteomes" id="UP000365824">
    <property type="component" value="Unassembled WGS sequence"/>
</dbReference>
<evidence type="ECO:0000313" key="7">
    <source>
        <dbReference type="EMBL" id="KAA4663215.1"/>
    </source>
</evidence>
<dbReference type="EMBL" id="JAQNZF010000013">
    <property type="protein sequence ID" value="MDC2742908.1"/>
    <property type="molecule type" value="Genomic_DNA"/>
</dbReference>
<dbReference type="Proteomes" id="UP001219389">
    <property type="component" value="Unassembled WGS sequence"/>
</dbReference>
<organism evidence="4 11">
    <name type="scientific">Bacteroides ovatus</name>
    <dbReference type="NCBI Taxonomy" id="28116"/>
    <lineage>
        <taxon>Bacteria</taxon>
        <taxon>Pseudomonadati</taxon>
        <taxon>Bacteroidota</taxon>
        <taxon>Bacteroidia</taxon>
        <taxon>Bacteroidales</taxon>
        <taxon>Bacteroidaceae</taxon>
        <taxon>Bacteroides</taxon>
    </lineage>
</organism>
<gene>
    <name evidence="8" type="ORF">F3B53_11605</name>
    <name evidence="7" type="ORF">F3B98_15770</name>
    <name evidence="6" type="ORF">F3D66_20460</name>
    <name evidence="5" type="ORF">F3D71_06850</name>
    <name evidence="4" type="ORF">F3F25_08250</name>
    <name evidence="9" type="ORF">PO382_11805</name>
</gene>
<dbReference type="PROSITE" id="PS50930">
    <property type="entry name" value="HTH_LYTTR"/>
    <property type="match status" value="1"/>
</dbReference>
<evidence type="ECO:0000313" key="5">
    <source>
        <dbReference type="EMBL" id="KAA3953156.1"/>
    </source>
</evidence>
<evidence type="ECO:0000313" key="10">
    <source>
        <dbReference type="Proteomes" id="UP000323717"/>
    </source>
</evidence>
<dbReference type="InterPro" id="IPR007492">
    <property type="entry name" value="LytTR_DNA-bd_dom"/>
</dbReference>
<dbReference type="Proteomes" id="UP000435985">
    <property type="component" value="Unassembled WGS sequence"/>
</dbReference>
<dbReference type="AlphaFoldDB" id="A0A139L7A7"/>
<dbReference type="Pfam" id="PF04397">
    <property type="entry name" value="LytTR"/>
    <property type="match status" value="1"/>
</dbReference>
<dbReference type="EMBL" id="VWFO01000020">
    <property type="protein sequence ID" value="KAA4663215.1"/>
    <property type="molecule type" value="Genomic_DNA"/>
</dbReference>
<keyword evidence="14" id="KW-1185">Reference proteome</keyword>
<dbReference type="PANTHER" id="PTHR37299">
    <property type="entry name" value="TRANSCRIPTIONAL REGULATOR-RELATED"/>
    <property type="match status" value="1"/>
</dbReference>
<evidence type="ECO:0000313" key="14">
    <source>
        <dbReference type="Proteomes" id="UP000473905"/>
    </source>
</evidence>
<dbReference type="GO" id="GO:0003677">
    <property type="term" value="F:DNA binding"/>
    <property type="evidence" value="ECO:0007669"/>
    <property type="project" value="UniProtKB-KW"/>
</dbReference>
<feature type="transmembrane region" description="Helical" evidence="2">
    <location>
        <begin position="12"/>
        <end position="36"/>
    </location>
</feature>
<name>A0A139L7A7_BACOV</name>
<evidence type="ECO:0000313" key="4">
    <source>
        <dbReference type="EMBL" id="KAA3929541.1"/>
    </source>
</evidence>
<dbReference type="EMBL" id="VWLB01000010">
    <property type="protein sequence ID" value="KAA3929541.1"/>
    <property type="molecule type" value="Genomic_DNA"/>
</dbReference>
<reference evidence="10 11" key="1">
    <citation type="journal article" date="2019" name="Nat. Med.">
        <title>A library of human gut bacterial isolates paired with longitudinal multiomics data enables mechanistic microbiome research.</title>
        <authorList>
            <person name="Poyet M."/>
            <person name="Groussin M."/>
            <person name="Gibbons S.M."/>
            <person name="Avila-Pacheco J."/>
            <person name="Jiang X."/>
            <person name="Kearney S.M."/>
            <person name="Perrotta A.R."/>
            <person name="Berdy B."/>
            <person name="Zhao S."/>
            <person name="Lieberman T.D."/>
            <person name="Swanson P.K."/>
            <person name="Smith M."/>
            <person name="Roesemann S."/>
            <person name="Alexander J.E."/>
            <person name="Rich S.A."/>
            <person name="Livny J."/>
            <person name="Vlamakis H."/>
            <person name="Clish C."/>
            <person name="Bullock K."/>
            <person name="Deik A."/>
            <person name="Scott J."/>
            <person name="Pierce K.A."/>
            <person name="Xavier R.J."/>
            <person name="Alm E.J."/>
        </authorList>
    </citation>
    <scope>NUCLEOTIDE SEQUENCE [LARGE SCALE GENOMIC DNA]</scope>
    <source>
        <strain evidence="6 14">BIOML-A134</strain>
        <strain evidence="7 13">BIOML-A14</strain>
        <strain evidence="4 11">BIOML-A160</strain>
        <strain evidence="5 10">BIOML-A163</strain>
        <strain evidence="8 12">BIOML-A2</strain>
    </source>
</reference>
<dbReference type="STRING" id="28116.Bovatus_04370"/>
<protein>
    <submittedName>
        <fullName evidence="9">LytTR family DNA-binding domain-containing protein</fullName>
    </submittedName>
    <submittedName>
        <fullName evidence="4">LytTR family transcriptional regulator</fullName>
    </submittedName>
</protein>
<dbReference type="EMBL" id="VWLE01000063">
    <property type="protein sequence ID" value="KAA3953156.1"/>
    <property type="molecule type" value="Genomic_DNA"/>
</dbReference>
<evidence type="ECO:0000313" key="8">
    <source>
        <dbReference type="EMBL" id="KAB1326637.1"/>
    </source>
</evidence>
<dbReference type="RefSeq" id="WP_004309417.1">
    <property type="nucleotide sequence ID" value="NZ_CAKJYS010000001.1"/>
</dbReference>
<evidence type="ECO:0000256" key="2">
    <source>
        <dbReference type="SAM" id="Phobius"/>
    </source>
</evidence>
<keyword evidence="1" id="KW-0175">Coiled coil</keyword>
<evidence type="ECO:0000313" key="13">
    <source>
        <dbReference type="Proteomes" id="UP000435985"/>
    </source>
</evidence>
<dbReference type="EMBL" id="VWKB01000030">
    <property type="protein sequence ID" value="KAA4093106.1"/>
    <property type="molecule type" value="Genomic_DNA"/>
</dbReference>
<evidence type="ECO:0000313" key="11">
    <source>
        <dbReference type="Proteomes" id="UP000365824"/>
    </source>
</evidence>
<dbReference type="SMART" id="SM00850">
    <property type="entry name" value="LytTR"/>
    <property type="match status" value="1"/>
</dbReference>
<comment type="caution">
    <text evidence="4">The sequence shown here is derived from an EMBL/GenBank/DDBJ whole genome shotgun (WGS) entry which is preliminary data.</text>
</comment>
<feature type="coiled-coil region" evidence="1">
    <location>
        <begin position="132"/>
        <end position="159"/>
    </location>
</feature>
<dbReference type="PANTHER" id="PTHR37299:SF1">
    <property type="entry name" value="STAGE 0 SPORULATION PROTEIN A HOMOLOG"/>
    <property type="match status" value="1"/>
</dbReference>